<evidence type="ECO:0000256" key="14">
    <source>
        <dbReference type="PIRSR" id="PIRSR606539-3"/>
    </source>
</evidence>
<feature type="binding site" evidence="13">
    <location>
        <position position="713"/>
    </location>
    <ligand>
        <name>ATP</name>
        <dbReference type="ChEBI" id="CHEBI:30616"/>
    </ligand>
</feature>
<dbReference type="Pfam" id="PF16212">
    <property type="entry name" value="PhoLip_ATPase_C"/>
    <property type="match status" value="1"/>
</dbReference>
<evidence type="ECO:0000256" key="16">
    <source>
        <dbReference type="SAM" id="MobiDB-lite"/>
    </source>
</evidence>
<dbReference type="GO" id="GO:0016887">
    <property type="term" value="F:ATP hydrolysis activity"/>
    <property type="evidence" value="ECO:0007669"/>
    <property type="project" value="InterPro"/>
</dbReference>
<feature type="binding site" evidence="13">
    <location>
        <position position="598"/>
    </location>
    <ligand>
        <name>ATP</name>
        <dbReference type="ChEBI" id="CHEBI:30616"/>
    </ligand>
</feature>
<comment type="subcellular location">
    <subcellularLocation>
        <location evidence="1 15">Membrane</location>
        <topology evidence="1 15">Multi-pass membrane protein</topology>
    </subcellularLocation>
</comment>
<dbReference type="InterPro" id="IPR023298">
    <property type="entry name" value="ATPase_P-typ_TM_dom_sf"/>
</dbReference>
<feature type="binding site" evidence="13">
    <location>
        <position position="802"/>
    </location>
    <ligand>
        <name>ATP</name>
        <dbReference type="ChEBI" id="CHEBI:30616"/>
    </ligand>
</feature>
<dbReference type="PANTHER" id="PTHR24092">
    <property type="entry name" value="PROBABLE PHOSPHOLIPID-TRANSPORTING ATPASE"/>
    <property type="match status" value="1"/>
</dbReference>
<dbReference type="InterPro" id="IPR008250">
    <property type="entry name" value="ATPase_P-typ_transduc_dom_A_sf"/>
</dbReference>
<feature type="binding site" evidence="13">
    <location>
        <position position="442"/>
    </location>
    <ligand>
        <name>ATP</name>
        <dbReference type="ChEBI" id="CHEBI:30616"/>
    </ligand>
</feature>
<dbReference type="SFLD" id="SFLDG00002">
    <property type="entry name" value="C1.7:_P-type_atpase_like"/>
    <property type="match status" value="1"/>
</dbReference>
<dbReference type="SUPFAM" id="SSF81653">
    <property type="entry name" value="Calcium ATPase, transduction domain A"/>
    <property type="match status" value="1"/>
</dbReference>
<name>A0A078A6K1_STYLE</name>
<dbReference type="GO" id="GO:0005524">
    <property type="term" value="F:ATP binding"/>
    <property type="evidence" value="ECO:0007669"/>
    <property type="project" value="UniProtKB-UniRule"/>
</dbReference>
<keyword evidence="3 15" id="KW-0812">Transmembrane</keyword>
<feature type="region of interest" description="Disordered" evidence="16">
    <location>
        <begin position="1"/>
        <end position="28"/>
    </location>
</feature>
<evidence type="ECO:0000256" key="3">
    <source>
        <dbReference type="ARBA" id="ARBA00022692"/>
    </source>
</evidence>
<feature type="binding site" evidence="13">
    <location>
        <position position="631"/>
    </location>
    <ligand>
        <name>ATP</name>
        <dbReference type="ChEBI" id="CHEBI:30616"/>
    </ligand>
</feature>
<dbReference type="InterPro" id="IPR036412">
    <property type="entry name" value="HAD-like_sf"/>
</dbReference>
<dbReference type="OMA" id="KLAKFDX"/>
<feature type="region of interest" description="Disordered" evidence="16">
    <location>
        <begin position="1062"/>
        <end position="1086"/>
    </location>
</feature>
<dbReference type="OrthoDB" id="377733at2759"/>
<dbReference type="InterPro" id="IPR001757">
    <property type="entry name" value="P_typ_ATPase"/>
</dbReference>
<dbReference type="InterPro" id="IPR023214">
    <property type="entry name" value="HAD_sf"/>
</dbReference>
<dbReference type="Gene3D" id="2.70.150.10">
    <property type="entry name" value="Calcium-transporting ATPase, cytoplasmic transduction domain A"/>
    <property type="match status" value="1"/>
</dbReference>
<dbReference type="Proteomes" id="UP000039865">
    <property type="component" value="Unassembled WGS sequence"/>
</dbReference>
<feature type="binding site" evidence="13">
    <location>
        <position position="714"/>
    </location>
    <ligand>
        <name>ATP</name>
        <dbReference type="ChEBI" id="CHEBI:30616"/>
    </ligand>
</feature>
<dbReference type="InterPro" id="IPR023299">
    <property type="entry name" value="ATPase_P-typ_cyto_dom_N"/>
</dbReference>
<dbReference type="InterPro" id="IPR032631">
    <property type="entry name" value="P-type_ATPase_N"/>
</dbReference>
<feature type="transmembrane region" description="Helical" evidence="15">
    <location>
        <begin position="939"/>
        <end position="965"/>
    </location>
</feature>
<accession>A0A078A6K1</accession>
<comment type="similarity">
    <text evidence="2 15">Belongs to the cation transport ATPase (P-type) (TC 3.A.3) family. Type IV subfamily.</text>
</comment>
<evidence type="ECO:0000313" key="20">
    <source>
        <dbReference type="Proteomes" id="UP000039865"/>
    </source>
</evidence>
<evidence type="ECO:0000256" key="10">
    <source>
        <dbReference type="ARBA" id="ARBA00023136"/>
    </source>
</evidence>
<dbReference type="AlphaFoldDB" id="A0A078A6K1"/>
<comment type="cofactor">
    <cofactor evidence="14">
        <name>Mg(2+)</name>
        <dbReference type="ChEBI" id="CHEBI:18420"/>
    </cofactor>
</comment>
<evidence type="ECO:0000256" key="6">
    <source>
        <dbReference type="ARBA" id="ARBA00022840"/>
    </source>
</evidence>
<evidence type="ECO:0000259" key="17">
    <source>
        <dbReference type="Pfam" id="PF16209"/>
    </source>
</evidence>
<keyword evidence="5 13" id="KW-0547">Nucleotide-binding</keyword>
<evidence type="ECO:0000256" key="15">
    <source>
        <dbReference type="RuleBase" id="RU362033"/>
    </source>
</evidence>
<keyword evidence="20" id="KW-1185">Reference proteome</keyword>
<feature type="transmembrane region" description="Helical" evidence="15">
    <location>
        <begin position="889"/>
        <end position="909"/>
    </location>
</feature>
<dbReference type="NCBIfam" id="TIGR01494">
    <property type="entry name" value="ATPase_P-type"/>
    <property type="match status" value="1"/>
</dbReference>
<evidence type="ECO:0000313" key="19">
    <source>
        <dbReference type="EMBL" id="CDW76364.1"/>
    </source>
</evidence>
<dbReference type="Pfam" id="PF16209">
    <property type="entry name" value="PhoLip_ATPase_N"/>
    <property type="match status" value="1"/>
</dbReference>
<evidence type="ECO:0000256" key="13">
    <source>
        <dbReference type="PIRSR" id="PIRSR606539-2"/>
    </source>
</evidence>
<feature type="binding site" evidence="13">
    <location>
        <position position="441"/>
    </location>
    <ligand>
        <name>ATP</name>
        <dbReference type="ChEBI" id="CHEBI:30616"/>
    </ligand>
</feature>
<dbReference type="InParanoid" id="A0A078A6K1"/>
<evidence type="ECO:0000256" key="12">
    <source>
        <dbReference type="PIRSR" id="PIRSR606539-1"/>
    </source>
</evidence>
<dbReference type="SUPFAM" id="SSF56784">
    <property type="entry name" value="HAD-like"/>
    <property type="match status" value="1"/>
</dbReference>
<feature type="region of interest" description="Disordered" evidence="16">
    <location>
        <begin position="1101"/>
        <end position="1145"/>
    </location>
</feature>
<feature type="binding site" evidence="13">
    <location>
        <position position="779"/>
    </location>
    <ligand>
        <name>ATP</name>
        <dbReference type="ChEBI" id="CHEBI:30616"/>
    </ligand>
</feature>
<evidence type="ECO:0000259" key="18">
    <source>
        <dbReference type="Pfam" id="PF16212"/>
    </source>
</evidence>
<proteinExistence type="inferred from homology"/>
<feature type="compositionally biased region" description="Polar residues" evidence="16">
    <location>
        <begin position="1101"/>
        <end position="1115"/>
    </location>
</feature>
<dbReference type="NCBIfam" id="TIGR01652">
    <property type="entry name" value="ATPase-Plipid"/>
    <property type="match status" value="1"/>
</dbReference>
<evidence type="ECO:0000256" key="1">
    <source>
        <dbReference type="ARBA" id="ARBA00004141"/>
    </source>
</evidence>
<feature type="binding site" evidence="14">
    <location>
        <position position="803"/>
    </location>
    <ligand>
        <name>Mg(2+)</name>
        <dbReference type="ChEBI" id="CHEBI:18420"/>
    </ligand>
</feature>
<comment type="catalytic activity">
    <reaction evidence="11 15">
        <text>ATP + H2O + phospholipidSide 1 = ADP + phosphate + phospholipidSide 2.</text>
        <dbReference type="EC" id="7.6.2.1"/>
    </reaction>
</comment>
<dbReference type="PRINTS" id="PR00119">
    <property type="entry name" value="CATATPASE"/>
</dbReference>
<dbReference type="InterPro" id="IPR044492">
    <property type="entry name" value="P_typ_ATPase_HD_dom"/>
</dbReference>
<reference evidence="19 20" key="1">
    <citation type="submission" date="2014-06" db="EMBL/GenBank/DDBJ databases">
        <authorList>
            <person name="Swart Estienne"/>
        </authorList>
    </citation>
    <scope>NUCLEOTIDE SEQUENCE [LARGE SCALE GENOMIC DNA]</scope>
    <source>
        <strain evidence="19 20">130c</strain>
    </source>
</reference>
<feature type="binding site" evidence="14">
    <location>
        <position position="799"/>
    </location>
    <ligand>
        <name>Mg(2+)</name>
        <dbReference type="ChEBI" id="CHEBI:18420"/>
    </ligand>
</feature>
<dbReference type="InterPro" id="IPR018303">
    <property type="entry name" value="ATPase_P-typ_P_site"/>
</dbReference>
<feature type="active site" description="4-aspartylphosphate intermediate" evidence="12">
    <location>
        <position position="440"/>
    </location>
</feature>
<dbReference type="Gene3D" id="3.40.50.1000">
    <property type="entry name" value="HAD superfamily/HAD-like"/>
    <property type="match status" value="1"/>
</dbReference>
<dbReference type="EMBL" id="CCKQ01005208">
    <property type="protein sequence ID" value="CDW76364.1"/>
    <property type="molecule type" value="Genomic_DNA"/>
</dbReference>
<dbReference type="GO" id="GO:0005886">
    <property type="term" value="C:plasma membrane"/>
    <property type="evidence" value="ECO:0007669"/>
    <property type="project" value="TreeGrafter"/>
</dbReference>
<evidence type="ECO:0000256" key="2">
    <source>
        <dbReference type="ARBA" id="ARBA00008109"/>
    </source>
</evidence>
<feature type="binding site" evidence="13">
    <location>
        <position position="532"/>
    </location>
    <ligand>
        <name>ATP</name>
        <dbReference type="ChEBI" id="CHEBI:30616"/>
    </ligand>
</feature>
<feature type="binding site" evidence="14">
    <location>
        <position position="440"/>
    </location>
    <ligand>
        <name>Mg(2+)</name>
        <dbReference type="ChEBI" id="CHEBI:18420"/>
    </ligand>
</feature>
<dbReference type="SUPFAM" id="SSF81665">
    <property type="entry name" value="Calcium ATPase, transmembrane domain M"/>
    <property type="match status" value="1"/>
</dbReference>
<feature type="binding site" evidence="13">
    <location>
        <position position="773"/>
    </location>
    <ligand>
        <name>ATP</name>
        <dbReference type="ChEBI" id="CHEBI:30616"/>
    </ligand>
</feature>
<feature type="binding site" evidence="13">
    <location>
        <position position="803"/>
    </location>
    <ligand>
        <name>ATP</name>
        <dbReference type="ChEBI" id="CHEBI:30616"/>
    </ligand>
</feature>
<feature type="binding site" evidence="13">
    <location>
        <position position="440"/>
    </location>
    <ligand>
        <name>ATP</name>
        <dbReference type="ChEBI" id="CHEBI:30616"/>
    </ligand>
</feature>
<dbReference type="PROSITE" id="PS00154">
    <property type="entry name" value="ATPASE_E1_E2"/>
    <property type="match status" value="1"/>
</dbReference>
<feature type="binding site" evidence="14">
    <location>
        <position position="442"/>
    </location>
    <ligand>
        <name>Mg(2+)</name>
        <dbReference type="ChEBI" id="CHEBI:18420"/>
    </ligand>
</feature>
<dbReference type="Pfam" id="PF13246">
    <property type="entry name" value="Cation_ATPase"/>
    <property type="match status" value="1"/>
</dbReference>
<organism evidence="19 20">
    <name type="scientific">Stylonychia lemnae</name>
    <name type="common">Ciliate</name>
    <dbReference type="NCBI Taxonomy" id="5949"/>
    <lineage>
        <taxon>Eukaryota</taxon>
        <taxon>Sar</taxon>
        <taxon>Alveolata</taxon>
        <taxon>Ciliophora</taxon>
        <taxon>Intramacronucleata</taxon>
        <taxon>Spirotrichea</taxon>
        <taxon>Stichotrichia</taxon>
        <taxon>Sporadotrichida</taxon>
        <taxon>Oxytrichidae</taxon>
        <taxon>Stylonychinae</taxon>
        <taxon>Stylonychia</taxon>
    </lineage>
</organism>
<evidence type="ECO:0000256" key="8">
    <source>
        <dbReference type="ARBA" id="ARBA00022967"/>
    </source>
</evidence>
<dbReference type="Gene3D" id="3.40.1110.10">
    <property type="entry name" value="Calcium-transporting ATPase, cytoplasmic domain N"/>
    <property type="match status" value="1"/>
</dbReference>
<feature type="binding site" evidence="13">
    <location>
        <position position="712"/>
    </location>
    <ligand>
        <name>ATP</name>
        <dbReference type="ChEBI" id="CHEBI:30616"/>
    </ligand>
</feature>
<dbReference type="SUPFAM" id="SSF81660">
    <property type="entry name" value="Metal cation-transporting ATPase, ATP-binding domain N"/>
    <property type="match status" value="1"/>
</dbReference>
<keyword evidence="8 15" id="KW-1278">Translocase</keyword>
<protein>
    <recommendedName>
        <fullName evidence="15">Phospholipid-transporting ATPase</fullName>
        <ecNumber evidence="15">7.6.2.1</ecNumber>
    </recommendedName>
</protein>
<comment type="caution">
    <text evidence="15">Lacks conserved residue(s) required for the propagation of feature annotation.</text>
</comment>
<gene>
    <name evidence="19" type="primary">Contig2474.g2658</name>
    <name evidence="19" type="ORF">STYLEM_5364</name>
</gene>
<keyword evidence="7 14" id="KW-0460">Magnesium</keyword>
<feature type="compositionally biased region" description="Polar residues" evidence="16">
    <location>
        <begin position="1068"/>
        <end position="1086"/>
    </location>
</feature>
<evidence type="ECO:0000256" key="11">
    <source>
        <dbReference type="ARBA" id="ARBA00034036"/>
    </source>
</evidence>
<feature type="compositionally biased region" description="Polar residues" evidence="16">
    <location>
        <begin position="1"/>
        <end position="20"/>
    </location>
</feature>
<keyword evidence="4 14" id="KW-0479">Metal-binding</keyword>
<feature type="domain" description="P-type ATPase C-terminal" evidence="18">
    <location>
        <begin position="825"/>
        <end position="997"/>
    </location>
</feature>
<dbReference type="SFLD" id="SFLDS00003">
    <property type="entry name" value="Haloacid_Dehalogenase"/>
    <property type="match status" value="1"/>
</dbReference>
<sequence length="1145" mass="130381">MTLPQSALGYSSLNNNSNDSIGYDQSYKSPSELAKSNMHSSFAQQKNASEVLVNQELPNLIEVQKKNNINQNGSGSHHSAATKMEIIFGSGSNKPKEQLKKTNSVRTTKYTALTWAPLSLLFQFTRAANIYFLIISILTCFSFSPKTPASMIGTFAGVLIFTMLKEGYERYKSDKELNTRKAHVLKPGTQNFSDCQWREVQMGDIVMIQKDTEFPADILLLHACQNKEIVYVDTMNLDGETNLKEKYVFAKDYNIQRIDKELGGHVVCDLPNASLDEWDGNIHINGTVLNCNIKNLLLRGCYLRNIDYCVGLVIYIGKESKIMKNAKKPPKKVSNIMTTMNYMLYTVFAFQLIIIIIYASLSVYWQSTIEHKLNQNIKSAFSTKQYLNISNTETEMLKLSQAKIIGKDVNMYDIETTNFALCRNSDLIEELGQVDFVFSDKTGTLTQNKMLFKKCSVMNQTFGNPEIEDDVSSEDMAESAKQRLIFHMKKQDQIGVVMQEFFTMLAVCHTCMVEIDPLNPQKLKYSASSPDELALVQGAKQVGINFIARSTTQITIQLFGGPIQNYESLVEFPFDSTRKRMSLIVRNHESNKYYLMTKGADSIMLPRMNVDHPIQKGIESDLHKFAIEGLRTLVFSSKELQLKDYEDFMRKYTALKTSIDPQKEQKLLELYDSMEYGLKYLGSSAIEDKLQEGVAETIENIMNANIRVWVLTGDKQETAIEIGKSYSFSKDEYEERLAIIIDGQTLIYALENEQVSLKFFQFGMRASSVICCRVSPKQKADVVGLAKNQKKFICLSIGDGANDVPMIMEAHIGVGIRGKEGTQAVRSADYAISQFRYLERLLMVHGRNGYIRVAKMICYYFYKNVLLVATELHFAYWNGFSGQIFFADWLSTLYNAFFTSWFCLFALMFERDVDDRISMKEPILYKAGQRKVYFNFKIFWKWIIMSFVHGGACYYVTVFVLISAIYDFQLLEGPQTGSARVQDHWMHSTLCFTIIIHLYIYIWLVLPFGLLIPDLAITYTKRIFWPSPTDKILKRIKSNEIHAISIQSQKILLDPNGGVKYTNDPLGPNNQSVGSPNQNFISSTPNNKQNTLGVPQLIAQSSHQTTQALNSQINPFSERRQSSSTNVPMKDQNDGGFQDKNEWDY</sequence>
<feature type="domain" description="P-type ATPase N-terminal" evidence="17">
    <location>
        <begin position="99"/>
        <end position="151"/>
    </location>
</feature>
<feature type="transmembrane region" description="Helical" evidence="15">
    <location>
        <begin position="342"/>
        <end position="365"/>
    </location>
</feature>
<dbReference type="InterPro" id="IPR032630">
    <property type="entry name" value="P_typ_ATPase_c"/>
</dbReference>
<evidence type="ECO:0000256" key="7">
    <source>
        <dbReference type="ARBA" id="ARBA00022842"/>
    </source>
</evidence>
<dbReference type="GO" id="GO:0045332">
    <property type="term" value="P:phospholipid translocation"/>
    <property type="evidence" value="ECO:0007669"/>
    <property type="project" value="TreeGrafter"/>
</dbReference>
<keyword evidence="10 15" id="KW-0472">Membrane</keyword>
<feature type="transmembrane region" description="Helical" evidence="15">
    <location>
        <begin position="985"/>
        <end position="1012"/>
    </location>
</feature>
<keyword evidence="9 15" id="KW-1133">Transmembrane helix</keyword>
<dbReference type="GO" id="GO:0140326">
    <property type="term" value="F:ATPase-coupled intramembrane lipid transporter activity"/>
    <property type="evidence" value="ECO:0007669"/>
    <property type="project" value="UniProtKB-EC"/>
</dbReference>
<dbReference type="EC" id="7.6.2.1" evidence="15"/>
<keyword evidence="6 13" id="KW-0067">ATP-binding</keyword>
<feature type="binding site" evidence="13">
    <location>
        <position position="574"/>
    </location>
    <ligand>
        <name>ATP</name>
        <dbReference type="ChEBI" id="CHEBI:30616"/>
    </ligand>
</feature>
<dbReference type="GO" id="GO:0000287">
    <property type="term" value="F:magnesium ion binding"/>
    <property type="evidence" value="ECO:0007669"/>
    <property type="project" value="UniProtKB-UniRule"/>
</dbReference>
<dbReference type="SFLD" id="SFLDF00027">
    <property type="entry name" value="p-type_atpase"/>
    <property type="match status" value="1"/>
</dbReference>
<evidence type="ECO:0000256" key="5">
    <source>
        <dbReference type="ARBA" id="ARBA00022741"/>
    </source>
</evidence>
<evidence type="ECO:0000256" key="9">
    <source>
        <dbReference type="ARBA" id="ARBA00022989"/>
    </source>
</evidence>
<feature type="compositionally biased region" description="Basic and acidic residues" evidence="16">
    <location>
        <begin position="1131"/>
        <end position="1145"/>
    </location>
</feature>
<dbReference type="InterPro" id="IPR006539">
    <property type="entry name" value="P-type_ATPase_IV"/>
</dbReference>
<evidence type="ECO:0000256" key="4">
    <source>
        <dbReference type="ARBA" id="ARBA00022723"/>
    </source>
</evidence>